<organism evidence="1 2">
    <name type="scientific">Pediococcus acidilactici DSM 20284</name>
    <dbReference type="NCBI Taxonomy" id="862514"/>
    <lineage>
        <taxon>Bacteria</taxon>
        <taxon>Bacillati</taxon>
        <taxon>Bacillota</taxon>
        <taxon>Bacilli</taxon>
        <taxon>Lactobacillales</taxon>
        <taxon>Lactobacillaceae</taxon>
        <taxon>Pediococcus</taxon>
        <taxon>Pediococcus acidilactici group</taxon>
    </lineage>
</organism>
<name>E0NFZ9_PEDAC</name>
<evidence type="ECO:0000313" key="2">
    <source>
        <dbReference type="Proteomes" id="UP000004470"/>
    </source>
</evidence>
<dbReference type="EMBL" id="AEEG01000003">
    <property type="protein sequence ID" value="EFL95718.1"/>
    <property type="molecule type" value="Genomic_DNA"/>
</dbReference>
<protein>
    <submittedName>
        <fullName evidence="1">Uncharacterized protein</fullName>
    </submittedName>
</protein>
<reference evidence="1" key="1">
    <citation type="submission" date="2010-07" db="EMBL/GenBank/DDBJ databases">
        <authorList>
            <person name="Muzny D."/>
            <person name="Qin X."/>
            <person name="Deng J."/>
            <person name="Jiang H."/>
            <person name="Liu Y."/>
            <person name="Qu J."/>
            <person name="Song X.-Z."/>
            <person name="Zhang L."/>
            <person name="Thornton R."/>
            <person name="Coyle M."/>
            <person name="Francisco L."/>
            <person name="Jackson L."/>
            <person name="Javaid M."/>
            <person name="Korchina V."/>
            <person name="Kovar C."/>
            <person name="Mata R."/>
            <person name="Mathew T."/>
            <person name="Ngo R."/>
            <person name="Nguyen L."/>
            <person name="Nguyen N."/>
            <person name="Okwuonu G."/>
            <person name="Ongeri F."/>
            <person name="Pham C."/>
            <person name="Simmons D."/>
            <person name="Wilczek-Boney K."/>
            <person name="Hale W."/>
            <person name="Jakkamsetti A."/>
            <person name="Pham P."/>
            <person name="Ruth R."/>
            <person name="San Lucas F."/>
            <person name="Warren J."/>
            <person name="Zhang J."/>
            <person name="Zhao Z."/>
            <person name="Zhou C."/>
            <person name="Zhu D."/>
            <person name="Lee S."/>
            <person name="Bess C."/>
            <person name="Blankenburg K."/>
            <person name="Forbes L."/>
            <person name="Fu Q."/>
            <person name="Gubbala S."/>
            <person name="Hirani K."/>
            <person name="Jayaseelan J.C."/>
            <person name="Lara F."/>
            <person name="Munidasa M."/>
            <person name="Palculict T."/>
            <person name="Patil S."/>
            <person name="Pu L.-L."/>
            <person name="Saada N."/>
            <person name="Tang L."/>
            <person name="Weissenberger G."/>
            <person name="Zhu Y."/>
            <person name="Hemphill L."/>
            <person name="Shang Y."/>
            <person name="Youmans B."/>
            <person name="Ayvaz T."/>
            <person name="Ross M."/>
            <person name="Santibanez J."/>
            <person name="Aqrawi P."/>
            <person name="Gross S."/>
            <person name="Joshi V."/>
            <person name="Fowler G."/>
            <person name="Nazareth L."/>
            <person name="Reid J."/>
            <person name="Worley K."/>
            <person name="Petrosino J."/>
            <person name="Highlander S."/>
            <person name="Gibbs R."/>
        </authorList>
    </citation>
    <scope>NUCLEOTIDE SEQUENCE [LARGE SCALE GENOMIC DNA]</scope>
    <source>
        <strain evidence="1">DSM 20284</strain>
    </source>
</reference>
<evidence type="ECO:0000313" key="1">
    <source>
        <dbReference type="EMBL" id="EFL95718.1"/>
    </source>
</evidence>
<accession>E0NFZ9</accession>
<keyword evidence="2" id="KW-1185">Reference proteome</keyword>
<comment type="caution">
    <text evidence="1">The sequence shown here is derived from an EMBL/GenBank/DDBJ whole genome shotgun (WGS) entry which is preliminary data.</text>
</comment>
<dbReference type="AlphaFoldDB" id="E0NFZ9"/>
<dbReference type="Proteomes" id="UP000004470">
    <property type="component" value="Unassembled WGS sequence"/>
</dbReference>
<dbReference type="HOGENOM" id="CLU_3028189_0_0_9"/>
<gene>
    <name evidence="1" type="ORF">HMPREF0623_0754</name>
</gene>
<proteinExistence type="predicted"/>
<sequence>MGAPNIAHGLMDPQSLPFVRRVEKQGGNAINFRPWEWCLVIILGRKFFCLKEELK</sequence>